<accession>A0A914ZZ76</accession>
<protein>
    <submittedName>
        <fullName evidence="2">SPOC domain-containing protein</fullName>
    </submittedName>
</protein>
<reference evidence="2" key="1">
    <citation type="submission" date="2022-11" db="UniProtKB">
        <authorList>
            <consortium name="WormBaseParasite"/>
        </authorList>
    </citation>
    <scope>IDENTIFICATION</scope>
</reference>
<sequence length="134" mass="15353">MAEMEFHIQAIVSIAQEEWPNKANELEKAIAYMKKRGDYLEWNAAERLMLLGEFENLIEKLLTGLKHLAKKCVMCEGNFCGECAQRKLPLSDAVLVSERVRLMEEADLLEEDYFSLLNGTMTLKKANINIKKVT</sequence>
<dbReference type="WBParaSite" id="PgE066_g002_t06">
    <property type="protein sequence ID" value="PgE066_g002_t06"/>
    <property type="gene ID" value="PgE066_g002"/>
</dbReference>
<name>A0A914ZZ76_PARUN</name>
<evidence type="ECO:0000313" key="2">
    <source>
        <dbReference type="WBParaSite" id="PgE066_g002_t06"/>
    </source>
</evidence>
<dbReference type="Proteomes" id="UP000887569">
    <property type="component" value="Unplaced"/>
</dbReference>
<dbReference type="AlphaFoldDB" id="A0A914ZZ76"/>
<proteinExistence type="predicted"/>
<keyword evidence="1" id="KW-1185">Reference proteome</keyword>
<evidence type="ECO:0000313" key="1">
    <source>
        <dbReference type="Proteomes" id="UP000887569"/>
    </source>
</evidence>
<organism evidence="1 2">
    <name type="scientific">Parascaris univalens</name>
    <name type="common">Nematode worm</name>
    <dbReference type="NCBI Taxonomy" id="6257"/>
    <lineage>
        <taxon>Eukaryota</taxon>
        <taxon>Metazoa</taxon>
        <taxon>Ecdysozoa</taxon>
        <taxon>Nematoda</taxon>
        <taxon>Chromadorea</taxon>
        <taxon>Rhabditida</taxon>
        <taxon>Spirurina</taxon>
        <taxon>Ascaridomorpha</taxon>
        <taxon>Ascaridoidea</taxon>
        <taxon>Ascarididae</taxon>
        <taxon>Parascaris</taxon>
    </lineage>
</organism>